<feature type="transmembrane region" description="Helical" evidence="7">
    <location>
        <begin position="75"/>
        <end position="97"/>
    </location>
</feature>
<dbReference type="EMBL" id="QYCN01000045">
    <property type="protein sequence ID" value="RIY06057.1"/>
    <property type="molecule type" value="Genomic_DNA"/>
</dbReference>
<reference evidence="9 10" key="2">
    <citation type="submission" date="2019-01" db="EMBL/GenBank/DDBJ databases">
        <title>Hymenobacter humicola sp. nov., isolated from soils in Antarctica.</title>
        <authorList>
            <person name="Sedlacek I."/>
            <person name="Holochova P."/>
            <person name="Kralova S."/>
            <person name="Pantucek R."/>
            <person name="Stankova E."/>
            <person name="Vrbovska V."/>
            <person name="Kristofova L."/>
            <person name="Svec P."/>
            <person name="Busse H.-J."/>
        </authorList>
    </citation>
    <scope>NUCLEOTIDE SEQUENCE [LARGE SCALE GENOMIC DNA]</scope>
    <source>
        <strain evidence="9 10">CCM 8852</strain>
    </source>
</reference>
<dbReference type="GO" id="GO:0016020">
    <property type="term" value="C:membrane"/>
    <property type="evidence" value="ECO:0007669"/>
    <property type="project" value="UniProtKB-SubCell"/>
</dbReference>
<feature type="domain" description="Bacterial sugar transferase" evidence="8">
    <location>
        <begin position="320"/>
        <end position="502"/>
    </location>
</feature>
<evidence type="ECO:0000259" key="8">
    <source>
        <dbReference type="Pfam" id="PF02397"/>
    </source>
</evidence>
<protein>
    <submittedName>
        <fullName evidence="9">Sugar transferase</fullName>
    </submittedName>
</protein>
<dbReference type="AlphaFoldDB" id="A0A418QLE8"/>
<name>A0A418QLE8_9BACT</name>
<dbReference type="InterPro" id="IPR017475">
    <property type="entry name" value="EPS_sugar_tfrase"/>
</dbReference>
<reference evidence="9 10" key="1">
    <citation type="submission" date="2018-09" db="EMBL/GenBank/DDBJ databases">
        <authorList>
            <person name="Zeman M."/>
            <person name="Pardy F."/>
        </authorList>
    </citation>
    <scope>NUCLEOTIDE SEQUENCE [LARGE SCALE GENOMIC DNA]</scope>
    <source>
        <strain evidence="9 10">CCM 8852</strain>
    </source>
</reference>
<feature type="transmembrane region" description="Helical" evidence="7">
    <location>
        <begin position="149"/>
        <end position="171"/>
    </location>
</feature>
<gene>
    <name evidence="9" type="ORF">D0T11_19590</name>
</gene>
<keyword evidence="4 7" id="KW-0812">Transmembrane</keyword>
<evidence type="ECO:0000256" key="2">
    <source>
        <dbReference type="ARBA" id="ARBA00006464"/>
    </source>
</evidence>
<dbReference type="GO" id="GO:0016780">
    <property type="term" value="F:phosphotransferase activity, for other substituted phosphate groups"/>
    <property type="evidence" value="ECO:0007669"/>
    <property type="project" value="TreeGrafter"/>
</dbReference>
<dbReference type="PANTHER" id="PTHR30576">
    <property type="entry name" value="COLANIC BIOSYNTHESIS UDP-GLUCOSE LIPID CARRIER TRANSFERASE"/>
    <property type="match status" value="1"/>
</dbReference>
<evidence type="ECO:0000256" key="4">
    <source>
        <dbReference type="ARBA" id="ARBA00022692"/>
    </source>
</evidence>
<dbReference type="Gene3D" id="3.40.50.720">
    <property type="entry name" value="NAD(P)-binding Rossmann-like Domain"/>
    <property type="match status" value="1"/>
</dbReference>
<comment type="caution">
    <text evidence="9">The sequence shown here is derived from an EMBL/GenBank/DDBJ whole genome shotgun (WGS) entry which is preliminary data.</text>
</comment>
<dbReference type="Pfam" id="PF02397">
    <property type="entry name" value="Bac_transf"/>
    <property type="match status" value="1"/>
</dbReference>
<evidence type="ECO:0000313" key="9">
    <source>
        <dbReference type="EMBL" id="RIY06057.1"/>
    </source>
</evidence>
<proteinExistence type="inferred from homology"/>
<dbReference type="NCBIfam" id="TIGR03025">
    <property type="entry name" value="EPS_sugtrans"/>
    <property type="match status" value="1"/>
</dbReference>
<dbReference type="PANTHER" id="PTHR30576:SF0">
    <property type="entry name" value="UNDECAPRENYL-PHOSPHATE N-ACETYLGALACTOSAMINYL 1-PHOSPHATE TRANSFERASE-RELATED"/>
    <property type="match status" value="1"/>
</dbReference>
<comment type="subcellular location">
    <subcellularLocation>
        <location evidence="1">Membrane</location>
        <topology evidence="1">Multi-pass membrane protein</topology>
    </subcellularLocation>
</comment>
<keyword evidence="10" id="KW-1185">Reference proteome</keyword>
<keyword evidence="6 7" id="KW-0472">Membrane</keyword>
<evidence type="ECO:0000256" key="6">
    <source>
        <dbReference type="ARBA" id="ARBA00023136"/>
    </source>
</evidence>
<keyword evidence="5 7" id="KW-1133">Transmembrane helix</keyword>
<dbReference type="OrthoDB" id="9808602at2"/>
<comment type="similarity">
    <text evidence="2">Belongs to the bacterial sugar transferase family.</text>
</comment>
<sequence length="507" mass="57315">MAPATLLGRSRSVKLRLQPQKNIPAAKLVRVVLLPLIRTLQKLKLIAADFGAALLAWVCFFLLRKYLLREISADYHLAADAAFLAGAALMIAAFWTGLYALLGEYNDIFRKSRLGEVIRLGRVSLLGAVIIFFVLLLDDQGVQNYRNYYKTISAYFLLHFTITAVLRLWAVSSVQRLVRGGVISFNTLLVGSGVLARDTFQELRRTGRHLGLQLVGFTPLGNAPVDEQLAAELPARGTYQHLPALIETLNIEQVVIAIEPGEHRVIEEILTLLEGTTARVSILPDLYQMLLGSVKVSHVFGTPLIEIKQDLLPLWQVVAKRVLDVVASSLFLLLAWPVYAFTAIMVKLSSPGPVFYSQERIGRHAEPFRIYKFRSMFVDAEKQGPALSSDHDPRITKWGRFMRKVRLDELPQFWNVIKGDMSIVGPRPERRFFIDQIVQLAPHYRHLHRVRPGLTSLGQVKYGYAETVAQMVERLKFDILYIENMSLAMDFRVLLYTLKIIIEGRGK</sequence>
<feature type="transmembrane region" description="Helical" evidence="7">
    <location>
        <begin position="117"/>
        <end position="137"/>
    </location>
</feature>
<evidence type="ECO:0000256" key="1">
    <source>
        <dbReference type="ARBA" id="ARBA00004141"/>
    </source>
</evidence>
<evidence type="ECO:0000256" key="3">
    <source>
        <dbReference type="ARBA" id="ARBA00022679"/>
    </source>
</evidence>
<accession>A0A418QLE8</accession>
<feature type="transmembrane region" description="Helical" evidence="7">
    <location>
        <begin position="177"/>
        <end position="196"/>
    </location>
</feature>
<evidence type="ECO:0000256" key="7">
    <source>
        <dbReference type="SAM" id="Phobius"/>
    </source>
</evidence>
<keyword evidence="3 9" id="KW-0808">Transferase</keyword>
<organism evidence="9 10">
    <name type="scientific">Hymenobacter rubripertinctus</name>
    <dbReference type="NCBI Taxonomy" id="2029981"/>
    <lineage>
        <taxon>Bacteria</taxon>
        <taxon>Pseudomonadati</taxon>
        <taxon>Bacteroidota</taxon>
        <taxon>Cytophagia</taxon>
        <taxon>Cytophagales</taxon>
        <taxon>Hymenobacteraceae</taxon>
        <taxon>Hymenobacter</taxon>
    </lineage>
</organism>
<dbReference type="InterPro" id="IPR003362">
    <property type="entry name" value="Bact_transf"/>
</dbReference>
<dbReference type="Proteomes" id="UP000284250">
    <property type="component" value="Unassembled WGS sequence"/>
</dbReference>
<feature type="transmembrane region" description="Helical" evidence="7">
    <location>
        <begin position="45"/>
        <end position="63"/>
    </location>
</feature>
<evidence type="ECO:0000313" key="10">
    <source>
        <dbReference type="Proteomes" id="UP000284250"/>
    </source>
</evidence>
<feature type="transmembrane region" description="Helical" evidence="7">
    <location>
        <begin position="322"/>
        <end position="346"/>
    </location>
</feature>
<evidence type="ECO:0000256" key="5">
    <source>
        <dbReference type="ARBA" id="ARBA00022989"/>
    </source>
</evidence>